<protein>
    <submittedName>
        <fullName evidence="2">Uncharacterized protein</fullName>
    </submittedName>
</protein>
<evidence type="ECO:0000256" key="1">
    <source>
        <dbReference type="SAM" id="MobiDB-lite"/>
    </source>
</evidence>
<feature type="compositionally biased region" description="Basic and acidic residues" evidence="1">
    <location>
        <begin position="90"/>
        <end position="111"/>
    </location>
</feature>
<accession>A0AAV7SA99</accession>
<evidence type="ECO:0000313" key="2">
    <source>
        <dbReference type="EMBL" id="KAJ1161924.1"/>
    </source>
</evidence>
<dbReference type="AlphaFoldDB" id="A0AAV7SA99"/>
<feature type="region of interest" description="Disordered" evidence="1">
    <location>
        <begin position="24"/>
        <end position="145"/>
    </location>
</feature>
<gene>
    <name evidence="2" type="ORF">NDU88_002404</name>
</gene>
<organism evidence="2 3">
    <name type="scientific">Pleurodeles waltl</name>
    <name type="common">Iberian ribbed newt</name>
    <dbReference type="NCBI Taxonomy" id="8319"/>
    <lineage>
        <taxon>Eukaryota</taxon>
        <taxon>Metazoa</taxon>
        <taxon>Chordata</taxon>
        <taxon>Craniata</taxon>
        <taxon>Vertebrata</taxon>
        <taxon>Euteleostomi</taxon>
        <taxon>Amphibia</taxon>
        <taxon>Batrachia</taxon>
        <taxon>Caudata</taxon>
        <taxon>Salamandroidea</taxon>
        <taxon>Salamandridae</taxon>
        <taxon>Pleurodelinae</taxon>
        <taxon>Pleurodeles</taxon>
    </lineage>
</organism>
<feature type="compositionally biased region" description="Low complexity" evidence="1">
    <location>
        <begin position="113"/>
        <end position="127"/>
    </location>
</feature>
<dbReference type="EMBL" id="JANPWB010000008">
    <property type="protein sequence ID" value="KAJ1161924.1"/>
    <property type="molecule type" value="Genomic_DNA"/>
</dbReference>
<dbReference type="Proteomes" id="UP001066276">
    <property type="component" value="Chromosome 4_2"/>
</dbReference>
<comment type="caution">
    <text evidence="2">The sequence shown here is derived from an EMBL/GenBank/DDBJ whole genome shotgun (WGS) entry which is preliminary data.</text>
</comment>
<proteinExistence type="predicted"/>
<evidence type="ECO:0000313" key="3">
    <source>
        <dbReference type="Proteomes" id="UP001066276"/>
    </source>
</evidence>
<reference evidence="2" key="1">
    <citation type="journal article" date="2022" name="bioRxiv">
        <title>Sequencing and chromosome-scale assembly of the giantPleurodeles waltlgenome.</title>
        <authorList>
            <person name="Brown T."/>
            <person name="Elewa A."/>
            <person name="Iarovenko S."/>
            <person name="Subramanian E."/>
            <person name="Araus A.J."/>
            <person name="Petzold A."/>
            <person name="Susuki M."/>
            <person name="Suzuki K.-i.T."/>
            <person name="Hayashi T."/>
            <person name="Toyoda A."/>
            <person name="Oliveira C."/>
            <person name="Osipova E."/>
            <person name="Leigh N.D."/>
            <person name="Simon A."/>
            <person name="Yun M.H."/>
        </authorList>
    </citation>
    <scope>NUCLEOTIDE SEQUENCE</scope>
    <source>
        <strain evidence="2">20211129_DDA</strain>
        <tissue evidence="2">Liver</tissue>
    </source>
</reference>
<keyword evidence="3" id="KW-1185">Reference proteome</keyword>
<sequence>MNKSLSGEIKAIPIFLIPRHHMKSNRERGCDGPDWADPHTAPTCSAAASRDPDTLSTLSNHNIPEPSRREPRCLKSLPTLPSALAFGSGTEERKMTDGKKKEGVDVRELRDVSSGSPSWAEPAAPSAEYRPKENKKKPVVPSWDEGDRLWEARRECQPRFRRSMADAGAWGFPGQG</sequence>
<name>A0AAV7SA99_PLEWA</name>